<dbReference type="PANTHER" id="PTHR30469:SF36">
    <property type="entry name" value="BLL3903 PROTEIN"/>
    <property type="match status" value="1"/>
</dbReference>
<dbReference type="RefSeq" id="WP_136990273.1">
    <property type="nucleotide sequence ID" value="NZ_SZPQ01000015.1"/>
</dbReference>
<dbReference type="Gene3D" id="2.40.30.170">
    <property type="match status" value="1"/>
</dbReference>
<evidence type="ECO:0000313" key="11">
    <source>
        <dbReference type="EMBL" id="TKI06106.1"/>
    </source>
</evidence>
<keyword evidence="12" id="KW-1185">Reference proteome</keyword>
<protein>
    <submittedName>
        <fullName evidence="11">Efflux RND transporter periplasmic adaptor subunit</fullName>
    </submittedName>
</protein>
<dbReference type="Pfam" id="PF25917">
    <property type="entry name" value="BSH_RND"/>
    <property type="match status" value="1"/>
</dbReference>
<evidence type="ECO:0000313" key="12">
    <source>
        <dbReference type="Proteomes" id="UP000305202"/>
    </source>
</evidence>
<dbReference type="NCBIfam" id="TIGR01730">
    <property type="entry name" value="RND_mfp"/>
    <property type="match status" value="1"/>
</dbReference>
<dbReference type="PANTHER" id="PTHR30469">
    <property type="entry name" value="MULTIDRUG RESISTANCE PROTEIN MDTA"/>
    <property type="match status" value="1"/>
</dbReference>
<comment type="similarity">
    <text evidence="2">Belongs to the membrane fusion protein (MFP) (TC 8.A.1) family.</text>
</comment>
<gene>
    <name evidence="11" type="ORF">FCN80_11335</name>
</gene>
<feature type="domain" description="Multidrug resistance protein MdtA-like C-terminal permuted SH3" evidence="10">
    <location>
        <begin position="299"/>
        <end position="360"/>
    </location>
</feature>
<dbReference type="Pfam" id="PF25876">
    <property type="entry name" value="HH_MFP_RND"/>
    <property type="match status" value="1"/>
</dbReference>
<dbReference type="Gene3D" id="2.40.420.20">
    <property type="match status" value="1"/>
</dbReference>
<evidence type="ECO:0000256" key="5">
    <source>
        <dbReference type="ARBA" id="ARBA00022519"/>
    </source>
</evidence>
<dbReference type="Pfam" id="PF25944">
    <property type="entry name" value="Beta-barrel_RND"/>
    <property type="match status" value="1"/>
</dbReference>
<sequence length="378" mass="40311">MKRRTGMLGVLLTLFCLISAAVYFRHHGRSPEKTSPQAIPVSVVGVKLADVPVYLNALGTVTPVRKVAVVPQISGILDTVDFHDGQAVRRGQIIAHLDSRALQAQLDQAEGVLAHDRAALDNARRDLSRYRPLVKTGLVARQTFDTQQATVSEQAATVQADQGNVAYLKVQLDYCTIRSPEDGIIGLHLIDPGNYVTPDSAAPIAVVTRMRPATVIFTIAEDDIAQVSRALASGRLAVRAYDHDMTTLLGVTGKAALDNQIDTTTGAVKMQAIFDDAGGALFPNQFVNVRVYTDTLKDVAVVPTRAIQHGARGDFLFIAGADGKARLRNVITGPADKDVTAILDHGVKAGEEVVTDGADKLDQGSAIRFAAKPVNAAP</sequence>
<dbReference type="EMBL" id="SZPQ01000015">
    <property type="protein sequence ID" value="TKI06106.1"/>
    <property type="molecule type" value="Genomic_DNA"/>
</dbReference>
<keyword evidence="5" id="KW-0997">Cell inner membrane</keyword>
<keyword evidence="4" id="KW-1003">Cell membrane</keyword>
<feature type="domain" description="Multidrug resistance protein MdtA-like alpha-helical hairpin" evidence="7">
    <location>
        <begin position="105"/>
        <end position="174"/>
    </location>
</feature>
<proteinExistence type="inferred from homology"/>
<evidence type="ECO:0000256" key="6">
    <source>
        <dbReference type="ARBA" id="ARBA00023136"/>
    </source>
</evidence>
<comment type="subcellular location">
    <subcellularLocation>
        <location evidence="1">Cell membrane</location>
    </subcellularLocation>
</comment>
<organism evidence="11 12">
    <name type="scientific">Martelella alba</name>
    <dbReference type="NCBI Taxonomy" id="2590451"/>
    <lineage>
        <taxon>Bacteria</taxon>
        <taxon>Pseudomonadati</taxon>
        <taxon>Pseudomonadota</taxon>
        <taxon>Alphaproteobacteria</taxon>
        <taxon>Hyphomicrobiales</taxon>
        <taxon>Aurantimonadaceae</taxon>
        <taxon>Martelella</taxon>
    </lineage>
</organism>
<evidence type="ECO:0000256" key="4">
    <source>
        <dbReference type="ARBA" id="ARBA00022475"/>
    </source>
</evidence>
<dbReference type="SUPFAM" id="SSF111369">
    <property type="entry name" value="HlyD-like secretion proteins"/>
    <property type="match status" value="1"/>
</dbReference>
<evidence type="ECO:0000256" key="2">
    <source>
        <dbReference type="ARBA" id="ARBA00009477"/>
    </source>
</evidence>
<dbReference type="Gene3D" id="2.40.50.100">
    <property type="match status" value="1"/>
</dbReference>
<evidence type="ECO:0000256" key="1">
    <source>
        <dbReference type="ARBA" id="ARBA00004236"/>
    </source>
</evidence>
<evidence type="ECO:0000259" key="8">
    <source>
        <dbReference type="Pfam" id="PF25917"/>
    </source>
</evidence>
<evidence type="ECO:0000259" key="10">
    <source>
        <dbReference type="Pfam" id="PF25967"/>
    </source>
</evidence>
<feature type="domain" description="Multidrug resistance protein MdtA-like beta-barrel" evidence="9">
    <location>
        <begin position="213"/>
        <end position="294"/>
    </location>
</feature>
<evidence type="ECO:0000259" key="9">
    <source>
        <dbReference type="Pfam" id="PF25944"/>
    </source>
</evidence>
<dbReference type="Pfam" id="PF25967">
    <property type="entry name" value="RND-MFP_C"/>
    <property type="match status" value="1"/>
</dbReference>
<name>A0ABY2SQE0_9HYPH</name>
<keyword evidence="6" id="KW-0472">Membrane</keyword>
<keyword evidence="3" id="KW-0813">Transport</keyword>
<feature type="domain" description="Multidrug resistance protein MdtA-like barrel-sandwich hybrid" evidence="8">
    <location>
        <begin position="65"/>
        <end position="208"/>
    </location>
</feature>
<dbReference type="InterPro" id="IPR058625">
    <property type="entry name" value="MdtA-like_BSH"/>
</dbReference>
<dbReference type="InterPro" id="IPR058626">
    <property type="entry name" value="MdtA-like_b-barrel"/>
</dbReference>
<dbReference type="InterPro" id="IPR058624">
    <property type="entry name" value="MdtA-like_HH"/>
</dbReference>
<comment type="caution">
    <text evidence="11">The sequence shown here is derived from an EMBL/GenBank/DDBJ whole genome shotgun (WGS) entry which is preliminary data.</text>
</comment>
<dbReference type="Gene3D" id="1.10.287.470">
    <property type="entry name" value="Helix hairpin bin"/>
    <property type="match status" value="1"/>
</dbReference>
<dbReference type="InterPro" id="IPR006143">
    <property type="entry name" value="RND_pump_MFP"/>
</dbReference>
<dbReference type="Proteomes" id="UP000305202">
    <property type="component" value="Unassembled WGS sequence"/>
</dbReference>
<dbReference type="InterPro" id="IPR058627">
    <property type="entry name" value="MdtA-like_C"/>
</dbReference>
<evidence type="ECO:0000256" key="3">
    <source>
        <dbReference type="ARBA" id="ARBA00022448"/>
    </source>
</evidence>
<evidence type="ECO:0000259" key="7">
    <source>
        <dbReference type="Pfam" id="PF25876"/>
    </source>
</evidence>
<accession>A0ABY2SQE0</accession>
<reference evidence="11 12" key="1">
    <citation type="submission" date="2019-04" db="EMBL/GenBank/DDBJ databases">
        <authorList>
            <person name="Li M."/>
            <person name="Gao C."/>
        </authorList>
    </citation>
    <scope>NUCLEOTIDE SEQUENCE [LARGE SCALE GENOMIC DNA]</scope>
    <source>
        <strain evidence="11 12">BGMRC 2031</strain>
    </source>
</reference>